<feature type="transmembrane region" description="Helical" evidence="8">
    <location>
        <begin position="252"/>
        <end position="278"/>
    </location>
</feature>
<feature type="transmembrane region" description="Helical" evidence="8">
    <location>
        <begin position="98"/>
        <end position="119"/>
    </location>
</feature>
<keyword evidence="10" id="KW-1185">Reference proteome</keyword>
<evidence type="ECO:0000256" key="7">
    <source>
        <dbReference type="ARBA" id="ARBA00023136"/>
    </source>
</evidence>
<dbReference type="InterPro" id="IPR006639">
    <property type="entry name" value="Preselin/SPP"/>
</dbReference>
<evidence type="ECO:0000313" key="9">
    <source>
        <dbReference type="EMBL" id="OON15596.1"/>
    </source>
</evidence>
<evidence type="ECO:0000313" key="10">
    <source>
        <dbReference type="Proteomes" id="UP000243686"/>
    </source>
</evidence>
<dbReference type="GO" id="GO:0098554">
    <property type="term" value="C:cytoplasmic side of endoplasmic reticulum membrane"/>
    <property type="evidence" value="ECO:0007669"/>
    <property type="project" value="TreeGrafter"/>
</dbReference>
<comment type="similarity">
    <text evidence="2">Belongs to the peptidase A22B family.</text>
</comment>
<gene>
    <name evidence="9" type="ORF">X801_08597</name>
</gene>
<feature type="transmembrane region" description="Helical" evidence="8">
    <location>
        <begin position="208"/>
        <end position="232"/>
    </location>
</feature>
<keyword evidence="7 8" id="KW-0472">Membrane</keyword>
<feature type="transmembrane region" description="Helical" evidence="8">
    <location>
        <begin position="65"/>
        <end position="86"/>
    </location>
</feature>
<dbReference type="PANTHER" id="PTHR12174:SF23">
    <property type="entry name" value="MINOR HISTOCOMPATIBILITY ANTIGEN H13"/>
    <property type="match status" value="1"/>
</dbReference>
<evidence type="ECO:0000256" key="3">
    <source>
        <dbReference type="ARBA" id="ARBA00022692"/>
    </source>
</evidence>
<reference evidence="9 10" key="1">
    <citation type="submission" date="2015-03" db="EMBL/GenBank/DDBJ databases">
        <title>Draft genome of the nematode, Opisthorchis viverrini.</title>
        <authorList>
            <person name="Mitreva M."/>
        </authorList>
    </citation>
    <scope>NUCLEOTIDE SEQUENCE [LARGE SCALE GENOMIC DNA]</scope>
    <source>
        <strain evidence="9">Khon Kaen</strain>
    </source>
</reference>
<feature type="transmembrane region" description="Helical" evidence="8">
    <location>
        <begin position="162"/>
        <end position="178"/>
    </location>
</feature>
<sequence>MDPLNASTVVNATLNATAENIPLSGMVLSSSVLFILAIVPIYFGSFMSQNCRDKANVEVITARDAATFPAYASAALFGVFLLFKFVPKEYINLVVNLHLSFIGIGCMFHVFSPTLSRLFPKSIKNHMFKAEFSKSRETESGDTGSHWEVLSTSSVSLESKEIAGLVVAAGVGAVYFFTRHWLPNNFLAVCLSLVAIENIRLNKFVNGFMLLGGLFFYDIFWVFGTPVMVSVAKTLDAPIKVTFPRDFLAHGIFGKQLGLLGLGDIVVPGVFVAMLLRFDHSLNRSGSLKYFYTGYVAYIIGLLTTFIVMLTFNAAQPALLYLVPTCLGFPLARAWLQGDLAAMFAYEDVPQENTDKNIIADTQSEVRWALVFSDISNPEISADVSYKPDPQLYTEGPVHVDVAP</sequence>
<dbReference type="EMBL" id="KV903276">
    <property type="protein sequence ID" value="OON15596.1"/>
    <property type="molecule type" value="Genomic_DNA"/>
</dbReference>
<keyword evidence="5" id="KW-0256">Endoplasmic reticulum</keyword>
<feature type="non-terminal residue" evidence="9">
    <location>
        <position position="404"/>
    </location>
</feature>
<evidence type="ECO:0000256" key="4">
    <source>
        <dbReference type="ARBA" id="ARBA00022801"/>
    </source>
</evidence>
<name>A0A1S8WMC0_OPIVI</name>
<evidence type="ECO:0000256" key="1">
    <source>
        <dbReference type="ARBA" id="ARBA00004477"/>
    </source>
</evidence>
<dbReference type="SMART" id="SM00730">
    <property type="entry name" value="PSN"/>
    <property type="match status" value="1"/>
</dbReference>
<organism evidence="9 10">
    <name type="scientific">Opisthorchis viverrini</name>
    <name type="common">Southeast Asian liver fluke</name>
    <dbReference type="NCBI Taxonomy" id="6198"/>
    <lineage>
        <taxon>Eukaryota</taxon>
        <taxon>Metazoa</taxon>
        <taxon>Spiralia</taxon>
        <taxon>Lophotrochozoa</taxon>
        <taxon>Platyhelminthes</taxon>
        <taxon>Trematoda</taxon>
        <taxon>Digenea</taxon>
        <taxon>Opisthorchiida</taxon>
        <taxon>Opisthorchiata</taxon>
        <taxon>Opisthorchiidae</taxon>
        <taxon>Opisthorchis</taxon>
    </lineage>
</organism>
<comment type="subcellular location">
    <subcellularLocation>
        <location evidence="1">Endoplasmic reticulum membrane</location>
        <topology evidence="1">Multi-pass membrane protein</topology>
    </subcellularLocation>
</comment>
<keyword evidence="4" id="KW-0378">Hydrolase</keyword>
<dbReference type="Pfam" id="PF04258">
    <property type="entry name" value="Peptidase_A22B"/>
    <property type="match status" value="1"/>
</dbReference>
<feature type="transmembrane region" description="Helical" evidence="8">
    <location>
        <begin position="20"/>
        <end position="44"/>
    </location>
</feature>
<keyword evidence="6 8" id="KW-1133">Transmembrane helix</keyword>
<evidence type="ECO:0000256" key="2">
    <source>
        <dbReference type="ARBA" id="ARBA00006859"/>
    </source>
</evidence>
<proteinExistence type="inferred from homology"/>
<dbReference type="InterPro" id="IPR007369">
    <property type="entry name" value="Peptidase_A22B_SPP"/>
</dbReference>
<evidence type="ECO:0000256" key="8">
    <source>
        <dbReference type="SAM" id="Phobius"/>
    </source>
</evidence>
<dbReference type="Proteomes" id="UP000243686">
    <property type="component" value="Unassembled WGS sequence"/>
</dbReference>
<dbReference type="GO" id="GO:0098553">
    <property type="term" value="C:lumenal side of endoplasmic reticulum membrane"/>
    <property type="evidence" value="ECO:0007669"/>
    <property type="project" value="TreeGrafter"/>
</dbReference>
<evidence type="ECO:0000256" key="6">
    <source>
        <dbReference type="ARBA" id="ARBA00022989"/>
    </source>
</evidence>
<dbReference type="AlphaFoldDB" id="A0A1S8WMC0"/>
<feature type="transmembrane region" description="Helical" evidence="8">
    <location>
        <begin position="318"/>
        <end position="336"/>
    </location>
</feature>
<dbReference type="PANTHER" id="PTHR12174">
    <property type="entry name" value="SIGNAL PEPTIDE PEPTIDASE"/>
    <property type="match status" value="1"/>
</dbReference>
<dbReference type="GO" id="GO:0042500">
    <property type="term" value="F:aspartic endopeptidase activity, intramembrane cleaving"/>
    <property type="evidence" value="ECO:0007669"/>
    <property type="project" value="InterPro"/>
</dbReference>
<feature type="transmembrane region" description="Helical" evidence="8">
    <location>
        <begin position="290"/>
        <end position="312"/>
    </location>
</feature>
<dbReference type="GO" id="GO:0006465">
    <property type="term" value="P:signal peptide processing"/>
    <property type="evidence" value="ECO:0007669"/>
    <property type="project" value="TreeGrafter"/>
</dbReference>
<keyword evidence="3 8" id="KW-0812">Transmembrane</keyword>
<accession>A0A1S8WMC0</accession>
<protein>
    <submittedName>
        <fullName evidence="9">Signal peptide peptidase</fullName>
    </submittedName>
</protein>
<dbReference type="GO" id="GO:0033619">
    <property type="term" value="P:membrane protein proteolysis"/>
    <property type="evidence" value="ECO:0007669"/>
    <property type="project" value="TreeGrafter"/>
</dbReference>
<evidence type="ECO:0000256" key="5">
    <source>
        <dbReference type="ARBA" id="ARBA00022824"/>
    </source>
</evidence>